<comment type="caution">
    <text evidence="1">The sequence shown here is derived from an EMBL/GenBank/DDBJ whole genome shotgun (WGS) entry which is preliminary data.</text>
</comment>
<name>A0ACC1TCJ4_9APHY</name>
<sequence>MDPEWLSQMRPRAARHYLTIASIVLTWYDHLLTFDDELRHVWSRRWSAGTWLFLVIRYFSLSLITSNLTTLMTWNSIEVAAAIIEGVVTIIMFLRVYALHGQDRRILGLGAVAFSGALAACLWIFLGHSQASEIEYGCDFIVSLGIRYATAWEALLGIDIMIFVLTFSKTREALREPRRANLRKFGQHPHILCMYFSYHLTSGLTYRTQPVLKGSLCVVVNSISVTMLSRMMLNIHKSVNRTNCTLSLSDDADFNPTTLDFLGTCVHECVEDGPDISHETAYVHGPTEIEMGAASIWNHVYITTEGSES</sequence>
<gene>
    <name evidence="1" type="ORF">NM688_g1075</name>
</gene>
<keyword evidence="2" id="KW-1185">Reference proteome</keyword>
<proteinExistence type="predicted"/>
<organism evidence="1 2">
    <name type="scientific">Phlebia brevispora</name>
    <dbReference type="NCBI Taxonomy" id="194682"/>
    <lineage>
        <taxon>Eukaryota</taxon>
        <taxon>Fungi</taxon>
        <taxon>Dikarya</taxon>
        <taxon>Basidiomycota</taxon>
        <taxon>Agaricomycotina</taxon>
        <taxon>Agaricomycetes</taxon>
        <taxon>Polyporales</taxon>
        <taxon>Meruliaceae</taxon>
        <taxon>Phlebia</taxon>
    </lineage>
</organism>
<accession>A0ACC1TCJ4</accession>
<dbReference type="Proteomes" id="UP001148662">
    <property type="component" value="Unassembled WGS sequence"/>
</dbReference>
<evidence type="ECO:0000313" key="1">
    <source>
        <dbReference type="EMBL" id="KAJ3558186.1"/>
    </source>
</evidence>
<evidence type="ECO:0000313" key="2">
    <source>
        <dbReference type="Proteomes" id="UP001148662"/>
    </source>
</evidence>
<dbReference type="EMBL" id="JANHOG010000105">
    <property type="protein sequence ID" value="KAJ3558186.1"/>
    <property type="molecule type" value="Genomic_DNA"/>
</dbReference>
<protein>
    <submittedName>
        <fullName evidence="1">Uncharacterized protein</fullName>
    </submittedName>
</protein>
<reference evidence="1" key="1">
    <citation type="submission" date="2022-07" db="EMBL/GenBank/DDBJ databases">
        <title>Genome Sequence of Phlebia brevispora.</title>
        <authorList>
            <person name="Buettner E."/>
        </authorList>
    </citation>
    <scope>NUCLEOTIDE SEQUENCE</scope>
    <source>
        <strain evidence="1">MPL23</strain>
    </source>
</reference>